<name>A0A346Y0L2_9ACTN</name>
<accession>A0A346Y0L2</accession>
<dbReference type="InterPro" id="IPR003399">
    <property type="entry name" value="Mce/MlaD"/>
</dbReference>
<feature type="domain" description="Mce/MlaD" evidence="1">
    <location>
        <begin position="35"/>
        <end position="110"/>
    </location>
</feature>
<gene>
    <name evidence="2" type="ORF">DVS28_a3334</name>
</gene>
<organism evidence="2 3">
    <name type="scientific">Euzebya pacifica</name>
    <dbReference type="NCBI Taxonomy" id="1608957"/>
    <lineage>
        <taxon>Bacteria</taxon>
        <taxon>Bacillati</taxon>
        <taxon>Actinomycetota</taxon>
        <taxon>Nitriliruptoria</taxon>
        <taxon>Euzebyales</taxon>
    </lineage>
</organism>
<protein>
    <submittedName>
        <fullName evidence="2">MCE-family protein Mce1F</fullName>
    </submittedName>
</protein>
<proteinExistence type="predicted"/>
<dbReference type="Pfam" id="PF02470">
    <property type="entry name" value="MlaD"/>
    <property type="match status" value="1"/>
</dbReference>
<dbReference type="PANTHER" id="PTHR33371:SF16">
    <property type="entry name" value="MCE-FAMILY PROTEIN MCE3F"/>
    <property type="match status" value="1"/>
</dbReference>
<evidence type="ECO:0000313" key="3">
    <source>
        <dbReference type="Proteomes" id="UP000264006"/>
    </source>
</evidence>
<dbReference type="Proteomes" id="UP000264006">
    <property type="component" value="Chromosome"/>
</dbReference>
<dbReference type="RefSeq" id="WP_164710646.1">
    <property type="nucleotide sequence ID" value="NZ_CP031165.1"/>
</dbReference>
<dbReference type="GO" id="GO:0005576">
    <property type="term" value="C:extracellular region"/>
    <property type="evidence" value="ECO:0007669"/>
    <property type="project" value="TreeGrafter"/>
</dbReference>
<keyword evidence="3" id="KW-1185">Reference proteome</keyword>
<reference evidence="2 3" key="1">
    <citation type="submission" date="2018-09" db="EMBL/GenBank/DDBJ databases">
        <title>Complete genome sequence of Euzebya sp. DY32-46 isolated from seawater of Pacific Ocean.</title>
        <authorList>
            <person name="Xu L."/>
            <person name="Wu Y.-H."/>
            <person name="Xu X.-W."/>
        </authorList>
    </citation>
    <scope>NUCLEOTIDE SEQUENCE [LARGE SCALE GENOMIC DNA]</scope>
    <source>
        <strain evidence="2 3">DY32-46</strain>
    </source>
</reference>
<dbReference type="EMBL" id="CP031165">
    <property type="protein sequence ID" value="AXV08009.1"/>
    <property type="molecule type" value="Genomic_DNA"/>
</dbReference>
<sequence>MKKRTFINLVTVVLASSVLALYALTQLVAGAVFGQGYPVYVDLPEAGGLTENKQVTYRGVGIGSIADADLHEDGVRLELEIDQDARIPEDVDLVVLRQSAVGEQAVDFRPRVAESATTQYYEEGDVIVPLSIVLPTKPEDLLEVANRVFGNVDNDQAAVLISELADTVRGRSADLQSIMTDSAALSESVADNGAEYDRLFAASRIVNASLAENRDVLADLMTDFADSAQLIGEIRADVDGLLDTVPPTLALTTSVLERGDANLACSIRDLANLNEYVSDAPNLENLGETIRQQAYFFDAFRTIGPTSAQGEPWLRVHFLAETTPIAERYEPRRPIPDTLPGGACESVFGPGATSAFQLNHQLAVPEGEVVRPANDRGNPEARVSTSAGLSRLLRLPDLTVPAVPTAPGGSEVGAGG</sequence>
<evidence type="ECO:0000259" key="1">
    <source>
        <dbReference type="Pfam" id="PF02470"/>
    </source>
</evidence>
<dbReference type="PANTHER" id="PTHR33371">
    <property type="entry name" value="INTERMEMBRANE PHOSPHOLIPID TRANSPORT SYSTEM BINDING PROTEIN MLAD-RELATED"/>
    <property type="match status" value="1"/>
</dbReference>
<evidence type="ECO:0000313" key="2">
    <source>
        <dbReference type="EMBL" id="AXV08009.1"/>
    </source>
</evidence>
<dbReference type="KEGG" id="euz:DVS28_a3334"/>
<dbReference type="InterPro" id="IPR052336">
    <property type="entry name" value="MlaD_Phospholipid_Transporter"/>
</dbReference>
<dbReference type="AlphaFoldDB" id="A0A346Y0L2"/>